<sequence length="443" mass="48449">MRILVLGSGVVGVTSAYYLARKGFEVTVIDRQPAPGLETSFANAGQISPGYSAPWAAPGIPLKAMKWLFQRHAPFSMKPDGTLWQLQWALKLLQNCNAVSYDINKERMVRLAEYSRDCLRDLRASTGIQYEARTQGTLQVFRTQRQLDAAAKDIAVLSRIGVPFELLDRDGCAIAEPALDLVKHKLTGGLRLPGDETGDCQLFTARLAQEAHKLGVEFRQNVSINQLLTSNGKLTGVEISTNQGKETLTADQYVVALGSYSRQLMQQLAIDIPVYPVKGYSLTVPVVNAEASPVSTVMDETYKVAITRFDNRIRVGGMAELAGFDLSLNPRRRKTLEMITNDLFPNAGDVPNATLWTGLRPMTPDGTPIIGRASANPQLDNVWLNTGHGTLGWTMACGSGQVLADMLAQHKTAIRSDDLAIGRYSASKRSNSEQSAAFTYQTK</sequence>
<keyword evidence="5 7" id="KW-0560">Oxidoreductase</keyword>
<dbReference type="HAMAP" id="MF_01202">
    <property type="entry name" value="DadA"/>
    <property type="match status" value="1"/>
</dbReference>
<feature type="domain" description="FAD dependent oxidoreductase" evidence="8">
    <location>
        <begin position="2"/>
        <end position="406"/>
    </location>
</feature>
<accession>A0A8D5GCM4</accession>
<evidence type="ECO:0000256" key="4">
    <source>
        <dbReference type="ARBA" id="ARBA00022827"/>
    </source>
</evidence>
<evidence type="ECO:0000256" key="3">
    <source>
        <dbReference type="ARBA" id="ARBA00022630"/>
    </source>
</evidence>
<evidence type="ECO:0000256" key="2">
    <source>
        <dbReference type="ARBA" id="ARBA00009410"/>
    </source>
</evidence>
<feature type="binding site" evidence="7">
    <location>
        <begin position="3"/>
        <end position="17"/>
    </location>
    <ligand>
        <name>FAD</name>
        <dbReference type="ChEBI" id="CHEBI:57692"/>
    </ligand>
</feature>
<dbReference type="PANTHER" id="PTHR13847:SF280">
    <property type="entry name" value="D-AMINO ACID DEHYDROGENASE"/>
    <property type="match status" value="1"/>
</dbReference>
<dbReference type="SUPFAM" id="SSF54373">
    <property type="entry name" value="FAD-linked reductases, C-terminal domain"/>
    <property type="match status" value="1"/>
</dbReference>
<keyword evidence="4 7" id="KW-0274">FAD</keyword>
<gene>
    <name evidence="7 9" type="primary">dadA</name>
    <name evidence="9" type="ORF">ZMTM_12670</name>
</gene>
<dbReference type="AlphaFoldDB" id="A0A8D5GCM4"/>
<dbReference type="GO" id="GO:0055130">
    <property type="term" value="P:D-alanine catabolic process"/>
    <property type="evidence" value="ECO:0007669"/>
    <property type="project" value="TreeGrafter"/>
</dbReference>
<organism evidence="9 10">
    <name type="scientific">Methyloradius palustris</name>
    <dbReference type="NCBI Taxonomy" id="2778876"/>
    <lineage>
        <taxon>Bacteria</taxon>
        <taxon>Pseudomonadati</taxon>
        <taxon>Pseudomonadota</taxon>
        <taxon>Betaproteobacteria</taxon>
        <taxon>Nitrosomonadales</taxon>
        <taxon>Methylophilaceae</taxon>
        <taxon>Methyloradius</taxon>
    </lineage>
</organism>
<dbReference type="FunFam" id="3.50.50.60:FF:000020">
    <property type="entry name" value="D-amino acid dehydrogenase"/>
    <property type="match status" value="1"/>
</dbReference>
<dbReference type="RefSeq" id="WP_221765479.1">
    <property type="nucleotide sequence ID" value="NZ_AP024110.1"/>
</dbReference>
<evidence type="ECO:0000313" key="10">
    <source>
        <dbReference type="Proteomes" id="UP000826722"/>
    </source>
</evidence>
<dbReference type="Pfam" id="PF01266">
    <property type="entry name" value="DAO"/>
    <property type="match status" value="1"/>
</dbReference>
<comment type="catalytic activity">
    <reaction evidence="6 7">
        <text>a D-alpha-amino acid + A + H2O = a 2-oxocarboxylate + AH2 + NH4(+)</text>
        <dbReference type="Rhea" id="RHEA:18125"/>
        <dbReference type="ChEBI" id="CHEBI:13193"/>
        <dbReference type="ChEBI" id="CHEBI:15377"/>
        <dbReference type="ChEBI" id="CHEBI:17499"/>
        <dbReference type="ChEBI" id="CHEBI:28938"/>
        <dbReference type="ChEBI" id="CHEBI:35179"/>
        <dbReference type="ChEBI" id="CHEBI:59871"/>
    </reaction>
</comment>
<evidence type="ECO:0000313" key="9">
    <source>
        <dbReference type="EMBL" id="BCM25008.1"/>
    </source>
</evidence>
<evidence type="ECO:0000256" key="1">
    <source>
        <dbReference type="ARBA" id="ARBA00001974"/>
    </source>
</evidence>
<dbReference type="Proteomes" id="UP000826722">
    <property type="component" value="Chromosome"/>
</dbReference>
<name>A0A8D5GCM4_9PROT</name>
<dbReference type="PANTHER" id="PTHR13847">
    <property type="entry name" value="SARCOSINE DEHYDROGENASE-RELATED"/>
    <property type="match status" value="1"/>
</dbReference>
<dbReference type="KEGG" id="mpau:ZMTM_12670"/>
<dbReference type="GO" id="GO:0005886">
    <property type="term" value="C:plasma membrane"/>
    <property type="evidence" value="ECO:0007669"/>
    <property type="project" value="TreeGrafter"/>
</dbReference>
<proteinExistence type="inferred from homology"/>
<dbReference type="GO" id="GO:0008718">
    <property type="term" value="F:D-amino-acid dehydrogenase activity"/>
    <property type="evidence" value="ECO:0007669"/>
    <property type="project" value="UniProtKB-UniRule"/>
</dbReference>
<dbReference type="InterPro" id="IPR036188">
    <property type="entry name" value="FAD/NAD-bd_sf"/>
</dbReference>
<dbReference type="GO" id="GO:0005737">
    <property type="term" value="C:cytoplasm"/>
    <property type="evidence" value="ECO:0007669"/>
    <property type="project" value="TreeGrafter"/>
</dbReference>
<keyword evidence="3 7" id="KW-0285">Flavoprotein</keyword>
<comment type="cofactor">
    <cofactor evidence="1 7">
        <name>FAD</name>
        <dbReference type="ChEBI" id="CHEBI:57692"/>
    </cofactor>
</comment>
<comment type="function">
    <text evidence="7">Oxidative deamination of D-amino acids.</text>
</comment>
<comment type="similarity">
    <text evidence="2 7">Belongs to the DadA oxidoreductase family.</text>
</comment>
<dbReference type="SUPFAM" id="SSF51905">
    <property type="entry name" value="FAD/NAD(P)-binding domain"/>
    <property type="match status" value="1"/>
</dbReference>
<dbReference type="InterPro" id="IPR023080">
    <property type="entry name" value="DadA"/>
</dbReference>
<dbReference type="Gene3D" id="3.50.50.60">
    <property type="entry name" value="FAD/NAD(P)-binding domain"/>
    <property type="match status" value="2"/>
</dbReference>
<keyword evidence="10" id="KW-1185">Reference proteome</keyword>
<dbReference type="InterPro" id="IPR006076">
    <property type="entry name" value="FAD-dep_OxRdtase"/>
</dbReference>
<protein>
    <recommendedName>
        <fullName evidence="7">D-amino acid dehydrogenase</fullName>
        <ecNumber evidence="7">1.4.99.-</ecNumber>
    </recommendedName>
</protein>
<evidence type="ECO:0000256" key="6">
    <source>
        <dbReference type="ARBA" id="ARBA00047884"/>
    </source>
</evidence>
<evidence type="ECO:0000259" key="8">
    <source>
        <dbReference type="Pfam" id="PF01266"/>
    </source>
</evidence>
<dbReference type="Gene3D" id="3.30.9.10">
    <property type="entry name" value="D-Amino Acid Oxidase, subunit A, domain 2"/>
    <property type="match status" value="1"/>
</dbReference>
<dbReference type="EC" id="1.4.99.-" evidence="7"/>
<dbReference type="NCBIfam" id="NF001933">
    <property type="entry name" value="PRK00711.1"/>
    <property type="match status" value="1"/>
</dbReference>
<evidence type="ECO:0000256" key="7">
    <source>
        <dbReference type="HAMAP-Rule" id="MF_01202"/>
    </source>
</evidence>
<evidence type="ECO:0000256" key="5">
    <source>
        <dbReference type="ARBA" id="ARBA00023002"/>
    </source>
</evidence>
<reference evidence="9" key="1">
    <citation type="journal article" date="2021" name="Arch. Microbiol.">
        <title>Methyloradius palustris gen. nov., sp. nov., a methanol-oxidizing bacterium isolated from snow.</title>
        <authorList>
            <person name="Miyadera T."/>
            <person name="Kojima H."/>
            <person name="Fukui M."/>
        </authorList>
    </citation>
    <scope>NUCLEOTIDE SEQUENCE</scope>
    <source>
        <strain evidence="9">Zm11</strain>
    </source>
</reference>
<dbReference type="EMBL" id="AP024110">
    <property type="protein sequence ID" value="BCM25008.1"/>
    <property type="molecule type" value="Genomic_DNA"/>
</dbReference>